<feature type="signal peptide" evidence="1">
    <location>
        <begin position="1"/>
        <end position="24"/>
    </location>
</feature>
<feature type="chain" id="PRO_5037471276" evidence="1">
    <location>
        <begin position="25"/>
        <end position="368"/>
    </location>
</feature>
<feature type="domain" description="Glucose/Sorbosone dehydrogenase" evidence="2">
    <location>
        <begin position="49"/>
        <end position="344"/>
    </location>
</feature>
<dbReference type="AlphaFoldDB" id="A0A918AC50"/>
<dbReference type="EMBL" id="BMNK01000013">
    <property type="protein sequence ID" value="GGP12919.1"/>
    <property type="molecule type" value="Genomic_DNA"/>
</dbReference>
<sequence>MRLRTRTVAAFASLTLVTGCTATAAEPGSAVTTSPPEGLGRITELASGLDMPWGLAFLPDGSALVSGRASGLIHRVPAEGGTPALVGEVPGVARSAEGGLLGLATSPRFADDRTVYAYVSSSPTNRVVALRLAEDLASLRQDRIVLDGIGTANRHHGGRLRFGPDGNLWIATGDAFDPPVAPRRDNLNGKVLRIKPDGSIPEDNPFDTPVYSYGHRNVQGLTVGPDGTMYAAELGLNDWDEVNVIRVGEDYGWPAAEGPDGEGGTRPVFWLPPAEASPSGIAYAEGALWMAGLRGQRLWRLPVVGGERTGEPVAYLTERYGRLRTVEVAPDGALWVTTSNTDQATLGGTPSREGDDRILRIELVPTPS</sequence>
<name>A0A918AC50_9ACTN</name>
<keyword evidence="4" id="KW-1185">Reference proteome</keyword>
<dbReference type="PROSITE" id="PS51257">
    <property type="entry name" value="PROKAR_LIPOPROTEIN"/>
    <property type="match status" value="1"/>
</dbReference>
<dbReference type="Pfam" id="PF07995">
    <property type="entry name" value="GSDH"/>
    <property type="match status" value="1"/>
</dbReference>
<dbReference type="PANTHER" id="PTHR19328">
    <property type="entry name" value="HEDGEHOG-INTERACTING PROTEIN"/>
    <property type="match status" value="1"/>
</dbReference>
<keyword evidence="1" id="KW-0732">Signal</keyword>
<evidence type="ECO:0000313" key="4">
    <source>
        <dbReference type="Proteomes" id="UP000660745"/>
    </source>
</evidence>
<dbReference type="Gene3D" id="2.120.10.30">
    <property type="entry name" value="TolB, C-terminal domain"/>
    <property type="match status" value="1"/>
</dbReference>
<dbReference type="PANTHER" id="PTHR19328:SF13">
    <property type="entry name" value="HIPL1 PROTEIN"/>
    <property type="match status" value="1"/>
</dbReference>
<dbReference type="Proteomes" id="UP000660745">
    <property type="component" value="Unassembled WGS sequence"/>
</dbReference>
<dbReference type="InterPro" id="IPR011042">
    <property type="entry name" value="6-blade_b-propeller_TolB-like"/>
</dbReference>
<evidence type="ECO:0000313" key="3">
    <source>
        <dbReference type="EMBL" id="GGP12919.1"/>
    </source>
</evidence>
<dbReference type="RefSeq" id="WP_225277801.1">
    <property type="nucleotide sequence ID" value="NZ_BMNK01000013.1"/>
</dbReference>
<comment type="caution">
    <text evidence="3">The sequence shown here is derived from an EMBL/GenBank/DDBJ whole genome shotgun (WGS) entry which is preliminary data.</text>
</comment>
<dbReference type="InterPro" id="IPR012938">
    <property type="entry name" value="Glc/Sorbosone_DH"/>
</dbReference>
<evidence type="ECO:0000256" key="1">
    <source>
        <dbReference type="SAM" id="SignalP"/>
    </source>
</evidence>
<accession>A0A918AC50</accession>
<evidence type="ECO:0000259" key="2">
    <source>
        <dbReference type="Pfam" id="PF07995"/>
    </source>
</evidence>
<gene>
    <name evidence="3" type="ORF">GCM10012278_62620</name>
</gene>
<proteinExistence type="predicted"/>
<reference evidence="3" key="1">
    <citation type="journal article" date="2014" name="Int. J. Syst. Evol. Microbiol.">
        <title>Complete genome sequence of Corynebacterium casei LMG S-19264T (=DSM 44701T), isolated from a smear-ripened cheese.</title>
        <authorList>
            <consortium name="US DOE Joint Genome Institute (JGI-PGF)"/>
            <person name="Walter F."/>
            <person name="Albersmeier A."/>
            <person name="Kalinowski J."/>
            <person name="Ruckert C."/>
        </authorList>
    </citation>
    <scope>NUCLEOTIDE SEQUENCE</scope>
    <source>
        <strain evidence="3">CGMCC 4.7430</strain>
    </source>
</reference>
<dbReference type="InterPro" id="IPR011041">
    <property type="entry name" value="Quinoprot_gluc/sorb_DH_b-prop"/>
</dbReference>
<reference evidence="3" key="2">
    <citation type="submission" date="2020-09" db="EMBL/GenBank/DDBJ databases">
        <authorList>
            <person name="Sun Q."/>
            <person name="Zhou Y."/>
        </authorList>
    </citation>
    <scope>NUCLEOTIDE SEQUENCE</scope>
    <source>
        <strain evidence="3">CGMCC 4.7430</strain>
    </source>
</reference>
<organism evidence="3 4">
    <name type="scientific">Nonomuraea glycinis</name>
    <dbReference type="NCBI Taxonomy" id="2047744"/>
    <lineage>
        <taxon>Bacteria</taxon>
        <taxon>Bacillati</taxon>
        <taxon>Actinomycetota</taxon>
        <taxon>Actinomycetes</taxon>
        <taxon>Streptosporangiales</taxon>
        <taxon>Streptosporangiaceae</taxon>
        <taxon>Nonomuraea</taxon>
    </lineage>
</organism>
<dbReference type="SUPFAM" id="SSF50952">
    <property type="entry name" value="Soluble quinoprotein glucose dehydrogenase"/>
    <property type="match status" value="1"/>
</dbReference>
<protein>
    <submittedName>
        <fullName evidence="3">Oxidoreductase</fullName>
    </submittedName>
</protein>